<dbReference type="GO" id="GO:0005737">
    <property type="term" value="C:cytoplasm"/>
    <property type="evidence" value="ECO:0007669"/>
    <property type="project" value="UniProtKB-SubCell"/>
</dbReference>
<evidence type="ECO:0000256" key="8">
    <source>
        <dbReference type="SAM" id="MobiDB-lite"/>
    </source>
</evidence>
<evidence type="ECO:0000259" key="9">
    <source>
        <dbReference type="SMART" id="SM01312"/>
    </source>
</evidence>
<gene>
    <name evidence="10" type="ORF">GLOTRDRAFT_130548</name>
</gene>
<evidence type="ECO:0000256" key="3">
    <source>
        <dbReference type="ARBA" id="ARBA00004496"/>
    </source>
</evidence>
<name>S7Q2C7_GLOTA</name>
<dbReference type="KEGG" id="gtr:GLOTRDRAFT_130548"/>
<evidence type="ECO:0000313" key="11">
    <source>
        <dbReference type="Proteomes" id="UP000030669"/>
    </source>
</evidence>
<organism evidence="10 11">
    <name type="scientific">Gloeophyllum trabeum (strain ATCC 11539 / FP-39264 / Madison 617)</name>
    <name type="common">Brown rot fungus</name>
    <dbReference type="NCBI Taxonomy" id="670483"/>
    <lineage>
        <taxon>Eukaryota</taxon>
        <taxon>Fungi</taxon>
        <taxon>Dikarya</taxon>
        <taxon>Basidiomycota</taxon>
        <taxon>Agaricomycotina</taxon>
        <taxon>Agaricomycetes</taxon>
        <taxon>Gloeophyllales</taxon>
        <taxon>Gloeophyllaceae</taxon>
        <taxon>Gloeophyllum</taxon>
    </lineage>
</organism>
<keyword evidence="11" id="KW-1185">Reference proteome</keyword>
<evidence type="ECO:0000256" key="4">
    <source>
        <dbReference type="ARBA" id="ARBA00009461"/>
    </source>
</evidence>
<keyword evidence="6" id="KW-0963">Cytoplasm</keyword>
<dbReference type="InterPro" id="IPR039024">
    <property type="entry name" value="RTC4"/>
</dbReference>
<feature type="domain" description="Restriction of telomere capping protein 4 C-terminal" evidence="9">
    <location>
        <begin position="457"/>
        <end position="561"/>
    </location>
</feature>
<dbReference type="PANTHER" id="PTHR41391:SF1">
    <property type="entry name" value="RESTRICTION OF TELOMERE CAPPING PROTEIN 4"/>
    <property type="match status" value="1"/>
</dbReference>
<sequence>MVEASKKTVTFIIWFENGVEPLRLHRHVETYPKVMLESFGPEFLVPFMLTPTSLIDKWDARQRKWLTIDIRTVITVETSHSTLLRLRPDIEDEMEEQCGRTNGIKRHTSPSSAVPSSRKVPKTTPVSIALHELDRTDKHHHIFISPPSLPVQGNTEDRSSYNTIKKKVVPAVAKRSRAPAPFPLGLPKKDRSWPHDFYVIEIDEGLRKTEQLKESRKTPYKVSFKKVFGVCMAKTTYNKYKNLWNSDQVPQDLRHCFLDHGRQSAGKWKKFLRALKTLVSDLVSDASSDSSSESDSSISWTPALKSNKGKARVITPDKDTTPQAPEASIRVPETADLSSDSDGDVDALRCPFCDEKLLFSPSARMEKMQQSLERITWPDPSPVNPNHRRAESFRVYSDFCELHRWEAEELPNALANGWPMKPDFASLWDRIWNLHAVVLSIISDPKRSLFFNETRMLYTPGSSSLQVESLGAQYVRFKGHSAGYYGGTGRIIIQMTLEQMIPDGPTDLSHVRPLSYNALITDVLIPEVTVRLIQEDLSVDWETAIVVLQESMRFGSFAHPGTGDDPHVNRLQRSISHVVGKINREIEESQFAVLGQTPEVSTDGSSGSDASNAGVGNASTGSSQEVKVEQAEINLTLAGTDLPLFAGHMDGFQMVNDGGRTVFEIDSD</sequence>
<evidence type="ECO:0000256" key="6">
    <source>
        <dbReference type="ARBA" id="ARBA00022490"/>
    </source>
</evidence>
<dbReference type="eggNOG" id="ENOG502RDDK">
    <property type="taxonomic scope" value="Eukaryota"/>
</dbReference>
<evidence type="ECO:0000256" key="2">
    <source>
        <dbReference type="ARBA" id="ARBA00004123"/>
    </source>
</evidence>
<dbReference type="Pfam" id="PF14474">
    <property type="entry name" value="RTC4"/>
    <property type="match status" value="1"/>
</dbReference>
<protein>
    <recommendedName>
        <fullName evidence="5">Restriction of telomere capping protein 4</fullName>
    </recommendedName>
</protein>
<dbReference type="GO" id="GO:0005634">
    <property type="term" value="C:nucleus"/>
    <property type="evidence" value="ECO:0007669"/>
    <property type="project" value="UniProtKB-SubCell"/>
</dbReference>
<dbReference type="RefSeq" id="XP_007867486.1">
    <property type="nucleotide sequence ID" value="XM_007869295.1"/>
</dbReference>
<dbReference type="AlphaFoldDB" id="S7Q2C7"/>
<feature type="compositionally biased region" description="Low complexity" evidence="8">
    <location>
        <begin position="600"/>
        <end position="619"/>
    </location>
</feature>
<accession>S7Q2C7</accession>
<comment type="similarity">
    <text evidence="4">Belongs to the RTC4 family.</text>
</comment>
<evidence type="ECO:0000256" key="5">
    <source>
        <dbReference type="ARBA" id="ARBA00015162"/>
    </source>
</evidence>
<dbReference type="HOGENOM" id="CLU_411051_0_0_1"/>
<dbReference type="GeneID" id="19302122"/>
<feature type="region of interest" description="Disordered" evidence="8">
    <location>
        <begin position="101"/>
        <end position="121"/>
    </location>
</feature>
<comment type="function">
    <text evidence="1">May be involved in a process influencing telomere capping.</text>
</comment>
<dbReference type="InterPro" id="IPR028094">
    <property type="entry name" value="RTC4_C"/>
</dbReference>
<feature type="region of interest" description="Disordered" evidence="8">
    <location>
        <begin position="593"/>
        <end position="626"/>
    </location>
</feature>
<dbReference type="Proteomes" id="UP000030669">
    <property type="component" value="Unassembled WGS sequence"/>
</dbReference>
<proteinExistence type="inferred from homology"/>
<feature type="region of interest" description="Disordered" evidence="8">
    <location>
        <begin position="309"/>
        <end position="328"/>
    </location>
</feature>
<evidence type="ECO:0000256" key="7">
    <source>
        <dbReference type="ARBA" id="ARBA00023242"/>
    </source>
</evidence>
<comment type="subcellular location">
    <subcellularLocation>
        <location evidence="3">Cytoplasm</location>
    </subcellularLocation>
    <subcellularLocation>
        <location evidence="2">Nucleus</location>
    </subcellularLocation>
</comment>
<dbReference type="EMBL" id="KB469304">
    <property type="protein sequence ID" value="EPQ54161.1"/>
    <property type="molecule type" value="Genomic_DNA"/>
</dbReference>
<evidence type="ECO:0000256" key="1">
    <source>
        <dbReference type="ARBA" id="ARBA00002738"/>
    </source>
</evidence>
<keyword evidence="7" id="KW-0539">Nucleus</keyword>
<dbReference type="OrthoDB" id="128308at2759"/>
<reference evidence="10 11" key="1">
    <citation type="journal article" date="2012" name="Science">
        <title>The Paleozoic origin of enzymatic lignin decomposition reconstructed from 31 fungal genomes.</title>
        <authorList>
            <person name="Floudas D."/>
            <person name="Binder M."/>
            <person name="Riley R."/>
            <person name="Barry K."/>
            <person name="Blanchette R.A."/>
            <person name="Henrissat B."/>
            <person name="Martinez A.T."/>
            <person name="Otillar R."/>
            <person name="Spatafora J.W."/>
            <person name="Yadav J.S."/>
            <person name="Aerts A."/>
            <person name="Benoit I."/>
            <person name="Boyd A."/>
            <person name="Carlson A."/>
            <person name="Copeland A."/>
            <person name="Coutinho P.M."/>
            <person name="de Vries R.P."/>
            <person name="Ferreira P."/>
            <person name="Findley K."/>
            <person name="Foster B."/>
            <person name="Gaskell J."/>
            <person name="Glotzer D."/>
            <person name="Gorecki P."/>
            <person name="Heitman J."/>
            <person name="Hesse C."/>
            <person name="Hori C."/>
            <person name="Igarashi K."/>
            <person name="Jurgens J.A."/>
            <person name="Kallen N."/>
            <person name="Kersten P."/>
            <person name="Kohler A."/>
            <person name="Kuees U."/>
            <person name="Kumar T.K.A."/>
            <person name="Kuo A."/>
            <person name="LaButti K."/>
            <person name="Larrondo L.F."/>
            <person name="Lindquist E."/>
            <person name="Ling A."/>
            <person name="Lombard V."/>
            <person name="Lucas S."/>
            <person name="Lundell T."/>
            <person name="Martin R."/>
            <person name="McLaughlin D.J."/>
            <person name="Morgenstern I."/>
            <person name="Morin E."/>
            <person name="Murat C."/>
            <person name="Nagy L.G."/>
            <person name="Nolan M."/>
            <person name="Ohm R.A."/>
            <person name="Patyshakuliyeva A."/>
            <person name="Rokas A."/>
            <person name="Ruiz-Duenas F.J."/>
            <person name="Sabat G."/>
            <person name="Salamov A."/>
            <person name="Samejima M."/>
            <person name="Schmutz J."/>
            <person name="Slot J.C."/>
            <person name="St John F."/>
            <person name="Stenlid J."/>
            <person name="Sun H."/>
            <person name="Sun S."/>
            <person name="Syed K."/>
            <person name="Tsang A."/>
            <person name="Wiebenga A."/>
            <person name="Young D."/>
            <person name="Pisabarro A."/>
            <person name="Eastwood D.C."/>
            <person name="Martin F."/>
            <person name="Cullen D."/>
            <person name="Grigoriev I.V."/>
            <person name="Hibbett D.S."/>
        </authorList>
    </citation>
    <scope>NUCLEOTIDE SEQUENCE [LARGE SCALE GENOMIC DNA]</scope>
    <source>
        <strain evidence="10 11">ATCC 11539</strain>
    </source>
</reference>
<dbReference type="SMART" id="SM01312">
    <property type="entry name" value="RTC4"/>
    <property type="match status" value="1"/>
</dbReference>
<dbReference type="PANTHER" id="PTHR41391">
    <property type="entry name" value="RESTRICTION OF TELOMERE CAPPING PROTEIN 4"/>
    <property type="match status" value="1"/>
</dbReference>
<evidence type="ECO:0000313" key="10">
    <source>
        <dbReference type="EMBL" id="EPQ54161.1"/>
    </source>
</evidence>